<reference evidence="3" key="1">
    <citation type="submission" date="2020-01" db="EMBL/GenBank/DDBJ databases">
        <title>Identification and distribution of gene clusters putatively required for synthesis of sphingolipid metabolism inhibitors in phylogenetically diverse species of the filamentous fungus Fusarium.</title>
        <authorList>
            <person name="Kim H.-S."/>
            <person name="Busman M."/>
            <person name="Brown D.W."/>
            <person name="Divon H."/>
            <person name="Uhlig S."/>
            <person name="Proctor R.H."/>
        </authorList>
    </citation>
    <scope>NUCLEOTIDE SEQUENCE</scope>
    <source>
        <strain evidence="3">NRRL 53441</strain>
    </source>
</reference>
<feature type="region of interest" description="Disordered" evidence="1">
    <location>
        <begin position="113"/>
        <end position="136"/>
    </location>
</feature>
<feature type="domain" description="Clr5" evidence="2">
    <location>
        <begin position="23"/>
        <end position="80"/>
    </location>
</feature>
<evidence type="ECO:0000313" key="3">
    <source>
        <dbReference type="EMBL" id="KAF4451261.1"/>
    </source>
</evidence>
<dbReference type="Pfam" id="PF14420">
    <property type="entry name" value="Clr5"/>
    <property type="match status" value="1"/>
</dbReference>
<keyword evidence="4" id="KW-1185">Reference proteome</keyword>
<dbReference type="OrthoDB" id="539213at2759"/>
<gene>
    <name evidence="3" type="ORF">F53441_5682</name>
</gene>
<dbReference type="EMBL" id="JAADJG010000223">
    <property type="protein sequence ID" value="KAF4451261.1"/>
    <property type="molecule type" value="Genomic_DNA"/>
</dbReference>
<evidence type="ECO:0000313" key="4">
    <source>
        <dbReference type="Proteomes" id="UP000605986"/>
    </source>
</evidence>
<sequence>MNHLPPELFPRSDEDKFLRHSHQDRWEMLKPVIVALYSGNYGVNGRPTTHDQIVRHMQTYYSFRAAASEYPHKFRAWGISDRRLTQTHVHEIATALARHSVAGMSTSRVKLKRGNQEEPLNQQKAKRHLQRKQTAVKPEPMPLGWLSSWNLPYAAFVSALPKTHDEPSPYGPQQATPGYLAINSPEATSPGQAPSGPSPNLELFYQKAREIRTSLFLQGRLKDLIVNMNKEDRRICVDYFHEFYMHGYLTAKNWGSPPSIVNISSPVAMTPSAWNANSPWMLFINTPSSPATQDPSRGINIANPRTQLCQWAIHVPIINYEPVEAEVDEQTPSPTTFADSLQNAIASGSFTELNRDNLPLSHETVVRSLSENPLALEIDSWKLAIMAGNHDLLWNLSDDRDGEPPDGLGSIYPFHLAASFINGGGPCCAMFAALSDCVGEPYLPERNVDDLGHTILDALMVSILRSHTSIHPEDVSFGFHSLSRFPGEEKDICGRWDIDSTEVRELFKNGYARIPTKWKHAFCHSAVQAIVHALIVIFGPRLSPDVNHLSGLFLRRCTECGIELKLGPLHTLVVTAFYLAQSGMTGETLFGPLAILVCLITMGADASHEVNVSVEEILRISDAGHCRHTLLTPVQLMDAVPNDVIQSWSQECQVGWACLHGVLGRAQRGLELDFEEEVSSDGYESEGSSIFGYEHQSGFRQSNCELAVDNVHDGWTKLKCTGPKIGLLWAAIQTELVTYRKIEEKDPWISSHFSMRALLQWLEDETDEFDTPLVRDRMMKCHSICGWFTRESPCLWATAQDVCRERFMNLDHYYRASFVYVPDIDEYWRRYS</sequence>
<name>A0A8H4P0C0_9HYPO</name>
<evidence type="ECO:0000259" key="2">
    <source>
        <dbReference type="Pfam" id="PF14420"/>
    </source>
</evidence>
<organism evidence="3 4">
    <name type="scientific">Fusarium austroafricanum</name>
    <dbReference type="NCBI Taxonomy" id="2364996"/>
    <lineage>
        <taxon>Eukaryota</taxon>
        <taxon>Fungi</taxon>
        <taxon>Dikarya</taxon>
        <taxon>Ascomycota</taxon>
        <taxon>Pezizomycotina</taxon>
        <taxon>Sordariomycetes</taxon>
        <taxon>Hypocreomycetidae</taxon>
        <taxon>Hypocreales</taxon>
        <taxon>Nectriaceae</taxon>
        <taxon>Fusarium</taxon>
        <taxon>Fusarium concolor species complex</taxon>
    </lineage>
</organism>
<dbReference type="Proteomes" id="UP000605986">
    <property type="component" value="Unassembled WGS sequence"/>
</dbReference>
<accession>A0A8H4P0C0</accession>
<comment type="caution">
    <text evidence="3">The sequence shown here is derived from an EMBL/GenBank/DDBJ whole genome shotgun (WGS) entry which is preliminary data.</text>
</comment>
<proteinExistence type="predicted"/>
<dbReference type="InterPro" id="IPR025676">
    <property type="entry name" value="Clr5_dom"/>
</dbReference>
<dbReference type="AlphaFoldDB" id="A0A8H4P0C0"/>
<protein>
    <recommendedName>
        <fullName evidence="2">Clr5 domain-containing protein</fullName>
    </recommendedName>
</protein>
<evidence type="ECO:0000256" key="1">
    <source>
        <dbReference type="SAM" id="MobiDB-lite"/>
    </source>
</evidence>
<feature type="region of interest" description="Disordered" evidence="1">
    <location>
        <begin position="178"/>
        <end position="199"/>
    </location>
</feature>